<dbReference type="Gene3D" id="3.40.50.1820">
    <property type="entry name" value="alpha/beta hydrolase"/>
    <property type="match status" value="1"/>
</dbReference>
<dbReference type="Proteomes" id="UP000297535">
    <property type="component" value="Unassembled WGS sequence"/>
</dbReference>
<keyword evidence="2" id="KW-1185">Reference proteome</keyword>
<dbReference type="PANTHER" id="PTHR46438">
    <property type="entry name" value="ALPHA/BETA-HYDROLASES SUPERFAMILY PROTEIN"/>
    <property type="match status" value="1"/>
</dbReference>
<dbReference type="EMBL" id="SRLB01000010">
    <property type="protein sequence ID" value="TGD98674.1"/>
    <property type="molecule type" value="Genomic_DNA"/>
</dbReference>
<dbReference type="AlphaFoldDB" id="A0A4Z0NRU8"/>
<dbReference type="OrthoDB" id="9808398at2"/>
<dbReference type="GO" id="GO:0016787">
    <property type="term" value="F:hydrolase activity"/>
    <property type="evidence" value="ECO:0007669"/>
    <property type="project" value="UniProtKB-KW"/>
</dbReference>
<gene>
    <name evidence="1" type="ORF">EU555_15150</name>
</gene>
<comment type="caution">
    <text evidence="1">The sequence shown here is derived from an EMBL/GenBank/DDBJ whole genome shotgun (WGS) entry which is preliminary data.</text>
</comment>
<protein>
    <submittedName>
        <fullName evidence="1">Alpha/beta hydrolase</fullName>
    </submittedName>
</protein>
<dbReference type="SUPFAM" id="SSF53474">
    <property type="entry name" value="alpha/beta-Hydrolases"/>
    <property type="match status" value="1"/>
</dbReference>
<sequence>MAHRPHSVLPLLARQAAKVLSLAAFGGAGAWLAYSRFAVDHRVPLPRALPDPLDELDSAAGVVALYGNATGDGPPLLLVHSVNAAASAYEVRPLYLHFRGERPVYALDLPGFGASERRRRRYTPGLMVEAIHTATAEIRRRHGGVALDALALSLSAEYLARAALERPEDFRSLALISPTGFDARLSGRSPPGGHRGKDGLFAALDRPPWGRALFDALVSRPSMRFFLEKTFGSRDIDEGLLDYGYASAHQPGAEHAPFSFIAGHLFPTDATALYEALTLPVRVIHGTRGDFVDYRDLPRFARRPNWTVARLPTGAFPHFEDLPAVTRFLAA</sequence>
<dbReference type="PANTHER" id="PTHR46438:SF2">
    <property type="entry name" value="ALPHA_BETA-HYDROLASES SUPERFAMILY PROTEIN"/>
    <property type="match status" value="1"/>
</dbReference>
<dbReference type="RefSeq" id="WP_135415482.1">
    <property type="nucleotide sequence ID" value="NZ_SRLB01000010.1"/>
</dbReference>
<organism evidence="1 2">
    <name type="scientific">Methylobacterium nonmethylotrophicum</name>
    <dbReference type="NCBI Taxonomy" id="1141884"/>
    <lineage>
        <taxon>Bacteria</taxon>
        <taxon>Pseudomonadati</taxon>
        <taxon>Pseudomonadota</taxon>
        <taxon>Alphaproteobacteria</taxon>
        <taxon>Hyphomicrobiales</taxon>
        <taxon>Methylobacteriaceae</taxon>
        <taxon>Methylobacterium</taxon>
    </lineage>
</organism>
<proteinExistence type="predicted"/>
<dbReference type="InterPro" id="IPR029058">
    <property type="entry name" value="AB_hydrolase_fold"/>
</dbReference>
<reference evidence="1 2" key="1">
    <citation type="submission" date="2019-04" db="EMBL/GenBank/DDBJ databases">
        <authorList>
            <person name="Feng G."/>
            <person name="Zhu H."/>
        </authorList>
    </citation>
    <scope>NUCLEOTIDE SEQUENCE [LARGE SCALE GENOMIC DNA]</scope>
    <source>
        <strain evidence="1 2">6HR-1</strain>
    </source>
</reference>
<evidence type="ECO:0000313" key="2">
    <source>
        <dbReference type="Proteomes" id="UP000297535"/>
    </source>
</evidence>
<keyword evidence="1" id="KW-0378">Hydrolase</keyword>
<name>A0A4Z0NRU8_9HYPH</name>
<accession>A0A4Z0NRU8</accession>
<evidence type="ECO:0000313" key="1">
    <source>
        <dbReference type="EMBL" id="TGD98674.1"/>
    </source>
</evidence>